<dbReference type="AlphaFoldDB" id="A0A2J6QUY7"/>
<dbReference type="STRING" id="1149755.A0A2J6QUY7"/>
<evidence type="ECO:0008006" key="3">
    <source>
        <dbReference type="Google" id="ProtNLM"/>
    </source>
</evidence>
<reference evidence="1 2" key="1">
    <citation type="submission" date="2016-04" db="EMBL/GenBank/DDBJ databases">
        <title>A degradative enzymes factory behind the ericoid mycorrhizal symbiosis.</title>
        <authorList>
            <consortium name="DOE Joint Genome Institute"/>
            <person name="Martino E."/>
            <person name="Morin E."/>
            <person name="Grelet G."/>
            <person name="Kuo A."/>
            <person name="Kohler A."/>
            <person name="Daghino S."/>
            <person name="Barry K."/>
            <person name="Choi C."/>
            <person name="Cichocki N."/>
            <person name="Clum A."/>
            <person name="Copeland A."/>
            <person name="Hainaut M."/>
            <person name="Haridas S."/>
            <person name="Labutti K."/>
            <person name="Lindquist E."/>
            <person name="Lipzen A."/>
            <person name="Khouja H.-R."/>
            <person name="Murat C."/>
            <person name="Ohm R."/>
            <person name="Olson A."/>
            <person name="Spatafora J."/>
            <person name="Veneault-Fourrey C."/>
            <person name="Henrissat B."/>
            <person name="Grigoriev I."/>
            <person name="Martin F."/>
            <person name="Perotto S."/>
        </authorList>
    </citation>
    <scope>NUCLEOTIDE SEQUENCE [LARGE SCALE GENOMIC DNA]</scope>
    <source>
        <strain evidence="1 2">F</strain>
    </source>
</reference>
<sequence>MGVKEQGGFRIFPCRSSLSGKAIAISALCRSCRNTSTIRTSYRGANNKEGVGLRAPSIVHVDLSPEMATNHTLIQYRGVHRQRRAETTANRVKNLSHETLSVSLAIHLLSSPGPTLIFDLRSIATSSHIMSESGDDQYDGGDDGIDRCDVCGETVEEAGELYFCQACQGLTFCSGCWKRQAAHNPRRRSTFSEPLQTAATLHEKTKLSTIKLVRPAFSNAADIDTIETRLAEDANAAWFIAGVSGGELPTSDDVHLYFDPSTTLSEAPILYADCEGLGGGEREPLAATFRRTRNVPKTEGQSGDEEDSLFRARHYSKRVLHWAKSRTERTRSFAVSRFYPRLLFTFSDVVVFVHRNLRVTESVFESLLSGLPPY</sequence>
<gene>
    <name evidence="1" type="ORF">L207DRAFT_573795</name>
</gene>
<protein>
    <recommendedName>
        <fullName evidence="3">ZZ-type domain-containing protein</fullName>
    </recommendedName>
</protein>
<dbReference type="EMBL" id="KZ613969">
    <property type="protein sequence ID" value="PMD30083.1"/>
    <property type="molecule type" value="Genomic_DNA"/>
</dbReference>
<organism evidence="1 2">
    <name type="scientific">Hyaloscypha variabilis (strain UAMH 11265 / GT02V1 / F)</name>
    <name type="common">Meliniomyces variabilis</name>
    <dbReference type="NCBI Taxonomy" id="1149755"/>
    <lineage>
        <taxon>Eukaryota</taxon>
        <taxon>Fungi</taxon>
        <taxon>Dikarya</taxon>
        <taxon>Ascomycota</taxon>
        <taxon>Pezizomycotina</taxon>
        <taxon>Leotiomycetes</taxon>
        <taxon>Helotiales</taxon>
        <taxon>Hyaloscyphaceae</taxon>
        <taxon>Hyaloscypha</taxon>
        <taxon>Hyaloscypha variabilis</taxon>
    </lineage>
</organism>
<dbReference type="Proteomes" id="UP000235786">
    <property type="component" value="Unassembled WGS sequence"/>
</dbReference>
<keyword evidence="2" id="KW-1185">Reference proteome</keyword>
<accession>A0A2J6QUY7</accession>
<dbReference type="OrthoDB" id="194358at2759"/>
<evidence type="ECO:0000313" key="1">
    <source>
        <dbReference type="EMBL" id="PMD30083.1"/>
    </source>
</evidence>
<proteinExistence type="predicted"/>
<name>A0A2J6QUY7_HYAVF</name>
<evidence type="ECO:0000313" key="2">
    <source>
        <dbReference type="Proteomes" id="UP000235786"/>
    </source>
</evidence>